<name>A0A4W4FY00_ELEEL</name>
<sequence>MYGSNGSPPFQSRGFSPEPSSQKSDMSRPSAKSIYMQRKEYAESINRQPDTFHYRVEHLFTWELDGKMVSSMEDCVAKLKSLDSKGKVWGQDVVLQVQARCLQLCDIETKEVLESLPLSSISQTKAILYSCVYNSLLTVTVQGSGRRPPNVFLFQCEDTGAEEVREDLEKAIQHSEEVVGFQLGEMPFDIRSNLENIIGQGHPGSFRRPGPPPMQPTPPPPENPPPPFSAYQNYEDELPRSPVFAPRDEGRYSPDLREQRHQTGQLPPPSYTDTERSVEIFNHVVADIEIFMYKVDAALQQEEGSKKKKKKKKSVKKYGENFPSIGEYVASLQKMKYAFNLLGKLKGHLNNSGAPDFVHSLFSSLSFLMKQFPPAVPASVLSPLLTEPALQFLSHLVTPEEQRLWRQLGDTWNVPRSKWPNADQIPPYIPVFYDGWQPPMPVPPQSGPISQGPSRSNSQRYPDRNGIQGPSRRNSQRFPDKNGMQQPPAQLTRPPSNLPTRSGQPLLHMRVIYDFTARNRQELSVMKGEVVQVVDKSRQWWIVRNSREEEGHVPPNVLEPITGEEPARINRPPNLDMRSSPEEVTAWLQYKGFSKVTVRSLGVMHGALLLGMKRDDLRAVCPEEGGRVFFQLQAVKSALALATEAEHMQYGHR</sequence>
<keyword evidence="3 6" id="KW-0728">SH3 domain</keyword>
<feature type="domain" description="SH3" evidence="8">
    <location>
        <begin position="504"/>
        <end position="563"/>
    </location>
</feature>
<dbReference type="InterPro" id="IPR001452">
    <property type="entry name" value="SH3_domain"/>
</dbReference>
<feature type="compositionally biased region" description="Low complexity" evidence="7">
    <location>
        <begin position="447"/>
        <end position="456"/>
    </location>
</feature>
<evidence type="ECO:0000256" key="3">
    <source>
        <dbReference type="ARBA" id="ARBA00022443"/>
    </source>
</evidence>
<dbReference type="InterPro" id="IPR013625">
    <property type="entry name" value="PTB"/>
</dbReference>
<feature type="compositionally biased region" description="Polar residues" evidence="7">
    <location>
        <begin position="1"/>
        <end position="24"/>
    </location>
</feature>
<dbReference type="CTD" id="393332"/>
<dbReference type="InterPro" id="IPR035462">
    <property type="entry name" value="Eps8_SH3"/>
</dbReference>
<evidence type="ECO:0000256" key="5">
    <source>
        <dbReference type="ARBA" id="ARBA00022553"/>
    </source>
</evidence>
<dbReference type="PANTHER" id="PTHR12287">
    <property type="entry name" value="EPIDERMAL GROWTH FACTOR RECEPTOR KINASE SUBSTRATE EPS8-RELATED PROTEIN"/>
    <property type="match status" value="1"/>
</dbReference>
<dbReference type="InterPro" id="IPR041418">
    <property type="entry name" value="SAM_3"/>
</dbReference>
<reference evidence="10" key="1">
    <citation type="journal article" date="2014" name="Science">
        <title>Nonhuman genetics. Genomic basis for the convergent evolution of electric organs.</title>
        <authorList>
            <person name="Gallant J.R."/>
            <person name="Traeger L.L."/>
            <person name="Volkening J.D."/>
            <person name="Moffett H."/>
            <person name="Chen P.H."/>
            <person name="Novina C.D."/>
            <person name="Phillips G.N.Jr."/>
            <person name="Anand R."/>
            <person name="Wells G.B."/>
            <person name="Pinch M."/>
            <person name="Guth R."/>
            <person name="Unguez G.A."/>
            <person name="Albert J.S."/>
            <person name="Zakon H.H."/>
            <person name="Samanta M.P."/>
            <person name="Sussman M.R."/>
        </authorList>
    </citation>
    <scope>NUCLEOTIDE SEQUENCE [LARGE SCALE GENOMIC DNA]</scope>
</reference>
<dbReference type="CDD" id="cd11764">
    <property type="entry name" value="SH3_Eps8"/>
    <property type="match status" value="1"/>
</dbReference>
<dbReference type="PROSITE" id="PS50002">
    <property type="entry name" value="SH3"/>
    <property type="match status" value="1"/>
</dbReference>
<keyword evidence="5" id="KW-0597">Phosphoprotein</keyword>
<feature type="compositionally biased region" description="Pro residues" evidence="7">
    <location>
        <begin position="209"/>
        <end position="228"/>
    </location>
</feature>
<dbReference type="CDD" id="cd01210">
    <property type="entry name" value="PTB_EPS8"/>
    <property type="match status" value="1"/>
</dbReference>
<gene>
    <name evidence="9" type="primary">eps8l3b</name>
</gene>
<dbReference type="InterPro" id="IPR055093">
    <property type="entry name" value="EPS8_2nd"/>
</dbReference>
<dbReference type="GO" id="GO:0003779">
    <property type="term" value="F:actin binding"/>
    <property type="evidence" value="ECO:0007669"/>
    <property type="project" value="TreeGrafter"/>
</dbReference>
<dbReference type="GO" id="GO:0035023">
    <property type="term" value="P:regulation of Rho protein signal transduction"/>
    <property type="evidence" value="ECO:0007669"/>
    <property type="project" value="TreeGrafter"/>
</dbReference>
<reference evidence="9" key="4">
    <citation type="submission" date="2025-08" db="UniProtKB">
        <authorList>
            <consortium name="Ensembl"/>
        </authorList>
    </citation>
    <scope>IDENTIFICATION</scope>
</reference>
<dbReference type="SUPFAM" id="SSF50729">
    <property type="entry name" value="PH domain-like"/>
    <property type="match status" value="1"/>
</dbReference>
<evidence type="ECO:0000256" key="1">
    <source>
        <dbReference type="ARBA" id="ARBA00004496"/>
    </source>
</evidence>
<feature type="region of interest" description="Disordered" evidence="7">
    <location>
        <begin position="1"/>
        <end position="30"/>
    </location>
</feature>
<feature type="region of interest" description="Disordered" evidence="7">
    <location>
        <begin position="199"/>
        <end position="273"/>
    </location>
</feature>
<accession>A0A4W4FY00</accession>
<evidence type="ECO:0000313" key="10">
    <source>
        <dbReference type="Proteomes" id="UP000314983"/>
    </source>
</evidence>
<dbReference type="STRING" id="8005.ENSEEEP00000029200"/>
<evidence type="ECO:0000256" key="2">
    <source>
        <dbReference type="ARBA" id="ARBA00006197"/>
    </source>
</evidence>
<feature type="compositionally biased region" description="Polar residues" evidence="7">
    <location>
        <begin position="471"/>
        <end position="503"/>
    </location>
</feature>
<dbReference type="Pfam" id="PF00018">
    <property type="entry name" value="SH3_1"/>
    <property type="match status" value="1"/>
</dbReference>
<evidence type="ECO:0000259" key="8">
    <source>
        <dbReference type="PROSITE" id="PS50002"/>
    </source>
</evidence>
<dbReference type="GO" id="GO:0007266">
    <property type="term" value="P:Rho protein signal transduction"/>
    <property type="evidence" value="ECO:0007669"/>
    <property type="project" value="TreeGrafter"/>
</dbReference>
<reference evidence="9" key="3">
    <citation type="submission" date="2020-05" db="EMBL/GenBank/DDBJ databases">
        <title>Electrophorus electricus (electric eel) genome, fEleEle1, primary haplotype.</title>
        <authorList>
            <person name="Myers G."/>
            <person name="Meyer A."/>
            <person name="Fedrigo O."/>
            <person name="Formenti G."/>
            <person name="Rhie A."/>
            <person name="Tracey A."/>
            <person name="Sims Y."/>
            <person name="Jarvis E.D."/>
        </authorList>
    </citation>
    <scope>NUCLEOTIDE SEQUENCE [LARGE SCALE GENOMIC DNA]</scope>
</reference>
<dbReference type="Gene3D" id="1.10.150.50">
    <property type="entry name" value="Transcription Factor, Ets-1"/>
    <property type="match status" value="1"/>
</dbReference>
<dbReference type="GO" id="GO:0005737">
    <property type="term" value="C:cytoplasm"/>
    <property type="evidence" value="ECO:0007669"/>
    <property type="project" value="UniProtKB-SubCell"/>
</dbReference>
<feature type="region of interest" description="Disordered" evidence="7">
    <location>
        <begin position="553"/>
        <end position="577"/>
    </location>
</feature>
<keyword evidence="10" id="KW-1185">Reference proteome</keyword>
<dbReference type="GeneTree" id="ENSGT00940000158169"/>
<dbReference type="GeneID" id="113575506"/>
<dbReference type="InterPro" id="IPR036028">
    <property type="entry name" value="SH3-like_dom_sf"/>
</dbReference>
<keyword evidence="4" id="KW-0963">Cytoplasm</keyword>
<reference evidence="9" key="5">
    <citation type="submission" date="2025-09" db="UniProtKB">
        <authorList>
            <consortium name="Ensembl"/>
        </authorList>
    </citation>
    <scope>IDENTIFICATION</scope>
</reference>
<dbReference type="Ensembl" id="ENSEEET00000029539.2">
    <property type="protein sequence ID" value="ENSEEEP00000029200.2"/>
    <property type="gene ID" value="ENSEEEG00000013995.2"/>
</dbReference>
<organism evidence="9 10">
    <name type="scientific">Electrophorus electricus</name>
    <name type="common">Electric eel</name>
    <name type="synonym">Gymnotus electricus</name>
    <dbReference type="NCBI Taxonomy" id="8005"/>
    <lineage>
        <taxon>Eukaryota</taxon>
        <taxon>Metazoa</taxon>
        <taxon>Chordata</taxon>
        <taxon>Craniata</taxon>
        <taxon>Vertebrata</taxon>
        <taxon>Euteleostomi</taxon>
        <taxon>Actinopterygii</taxon>
        <taxon>Neopterygii</taxon>
        <taxon>Teleostei</taxon>
        <taxon>Ostariophysi</taxon>
        <taxon>Gymnotiformes</taxon>
        <taxon>Gymnotoidei</taxon>
        <taxon>Gymnotidae</taxon>
        <taxon>Electrophorus</taxon>
    </lineage>
</organism>
<dbReference type="GO" id="GO:0031982">
    <property type="term" value="C:vesicle"/>
    <property type="evidence" value="ECO:0007669"/>
    <property type="project" value="TreeGrafter"/>
</dbReference>
<dbReference type="Pfam" id="PF08416">
    <property type="entry name" value="PTB"/>
    <property type="match status" value="1"/>
</dbReference>
<dbReference type="SUPFAM" id="SSF50044">
    <property type="entry name" value="SH3-domain"/>
    <property type="match status" value="1"/>
</dbReference>
<dbReference type="RefSeq" id="XP_026862850.2">
    <property type="nucleotide sequence ID" value="XM_027007049.2"/>
</dbReference>
<dbReference type="SUPFAM" id="SSF47769">
    <property type="entry name" value="SAM/Pointed domain"/>
    <property type="match status" value="1"/>
</dbReference>
<dbReference type="Proteomes" id="UP000314983">
    <property type="component" value="Chromosome 23"/>
</dbReference>
<dbReference type="PANTHER" id="PTHR12287:SF22">
    <property type="entry name" value="EPIDERMAL GROWTH FACTOR RECEPTOR KINASE SUBSTRATE 8-LIKE PROTEIN 3"/>
    <property type="match status" value="1"/>
</dbReference>
<dbReference type="InterPro" id="IPR011993">
    <property type="entry name" value="PH-like_dom_sf"/>
</dbReference>
<dbReference type="AlphaFoldDB" id="A0A4W4FY00"/>
<dbReference type="Pfam" id="PF22975">
    <property type="entry name" value="EPS8_2nd"/>
    <property type="match status" value="1"/>
</dbReference>
<evidence type="ECO:0000256" key="4">
    <source>
        <dbReference type="ARBA" id="ARBA00022490"/>
    </source>
</evidence>
<dbReference type="OMA" id="WTGNEPP"/>
<reference evidence="10" key="2">
    <citation type="journal article" date="2017" name="Sci. Adv.">
        <title>A tail of two voltages: Proteomic comparison of the three electric organs of the electric eel.</title>
        <authorList>
            <person name="Traeger L.L."/>
            <person name="Sabat G."/>
            <person name="Barrett-Wilt G.A."/>
            <person name="Wells G.B."/>
            <person name="Sussman M.R."/>
        </authorList>
    </citation>
    <scope>NUCLEOTIDE SEQUENCE [LARGE SCALE GENOMIC DNA]</scope>
</reference>
<dbReference type="RefSeq" id="XP_026862852.2">
    <property type="nucleotide sequence ID" value="XM_027007051.2"/>
</dbReference>
<dbReference type="InterPro" id="IPR033928">
    <property type="entry name" value="EPS8_PTB"/>
</dbReference>
<protein>
    <recommendedName>
        <fullName evidence="8">SH3 domain-containing protein</fullName>
    </recommendedName>
</protein>
<dbReference type="Gene3D" id="2.30.29.30">
    <property type="entry name" value="Pleckstrin-homology domain (PH domain)/Phosphotyrosine-binding domain (PTB)"/>
    <property type="match status" value="1"/>
</dbReference>
<evidence type="ECO:0000256" key="7">
    <source>
        <dbReference type="SAM" id="MobiDB-lite"/>
    </source>
</evidence>
<dbReference type="FunFam" id="2.30.29.30:FF:000293">
    <property type="entry name" value="EPS8 like 3"/>
    <property type="match status" value="1"/>
</dbReference>
<evidence type="ECO:0000313" key="9">
    <source>
        <dbReference type="Ensembl" id="ENSEEEP00000029200.2"/>
    </source>
</evidence>
<proteinExistence type="inferred from homology"/>
<dbReference type="InterPro" id="IPR013761">
    <property type="entry name" value="SAM/pointed_sf"/>
</dbReference>
<dbReference type="Gene3D" id="2.30.30.40">
    <property type="entry name" value="SH3 Domains"/>
    <property type="match status" value="1"/>
</dbReference>
<comment type="subcellular location">
    <subcellularLocation>
        <location evidence="1">Cytoplasm</location>
    </subcellularLocation>
</comment>
<feature type="region of interest" description="Disordered" evidence="7">
    <location>
        <begin position="440"/>
        <end position="504"/>
    </location>
</feature>
<comment type="similarity">
    <text evidence="2">Belongs to the EPS8 family.</text>
</comment>
<dbReference type="GO" id="GO:1900029">
    <property type="term" value="P:positive regulation of ruffle assembly"/>
    <property type="evidence" value="ECO:0007669"/>
    <property type="project" value="TreeGrafter"/>
</dbReference>
<feature type="compositionally biased region" description="Basic and acidic residues" evidence="7">
    <location>
        <begin position="246"/>
        <end position="261"/>
    </location>
</feature>
<dbReference type="KEGG" id="eee:113575506"/>
<dbReference type="SMART" id="SM00326">
    <property type="entry name" value="SH3"/>
    <property type="match status" value="1"/>
</dbReference>
<evidence type="ECO:0000256" key="6">
    <source>
        <dbReference type="PROSITE-ProRule" id="PRU00192"/>
    </source>
</evidence>
<dbReference type="InterPro" id="IPR039801">
    <property type="entry name" value="EPS8-like"/>
</dbReference>
<dbReference type="GO" id="GO:0032587">
    <property type="term" value="C:ruffle membrane"/>
    <property type="evidence" value="ECO:0007669"/>
    <property type="project" value="TreeGrafter"/>
</dbReference>
<dbReference type="Pfam" id="PF18016">
    <property type="entry name" value="SAM_3"/>
    <property type="match status" value="1"/>
</dbReference>